<dbReference type="EMBL" id="RKQL01000002">
    <property type="protein sequence ID" value="RPE70757.1"/>
    <property type="molecule type" value="Genomic_DNA"/>
</dbReference>
<keyword evidence="1" id="KW-0001">2Fe-2S</keyword>
<comment type="caution">
    <text evidence="8">The sequence shown here is derived from an EMBL/GenBank/DDBJ whole genome shotgun (WGS) entry which is preliminary data.</text>
</comment>
<name>A0A3N4V109_9BURK</name>
<dbReference type="Proteomes" id="UP000272193">
    <property type="component" value="Unassembled WGS sequence"/>
</dbReference>
<dbReference type="Gene3D" id="2.102.10.10">
    <property type="entry name" value="Rieske [2Fe-2S] iron-sulphur domain"/>
    <property type="match status" value="1"/>
</dbReference>
<keyword evidence="5" id="KW-1015">Disulfide bond</keyword>
<dbReference type="Pfam" id="PF00355">
    <property type="entry name" value="Rieske"/>
    <property type="match status" value="1"/>
</dbReference>
<organism evidence="8 9">
    <name type="scientific">Tibeticola sediminis</name>
    <dbReference type="NCBI Taxonomy" id="1917811"/>
    <lineage>
        <taxon>Bacteria</taxon>
        <taxon>Pseudomonadati</taxon>
        <taxon>Pseudomonadota</taxon>
        <taxon>Betaproteobacteria</taxon>
        <taxon>Burkholderiales</taxon>
        <taxon>Comamonadaceae</taxon>
        <taxon>Tibeticola</taxon>
    </lineage>
</organism>
<dbReference type="InterPro" id="IPR017941">
    <property type="entry name" value="Rieske_2Fe-2S"/>
</dbReference>
<evidence type="ECO:0000313" key="8">
    <source>
        <dbReference type="EMBL" id="RPE70757.1"/>
    </source>
</evidence>
<accession>A0A3N4V109</accession>
<dbReference type="GO" id="GO:0051537">
    <property type="term" value="F:2 iron, 2 sulfur cluster binding"/>
    <property type="evidence" value="ECO:0007669"/>
    <property type="project" value="UniProtKB-KW"/>
</dbReference>
<dbReference type="InterPro" id="IPR036922">
    <property type="entry name" value="Rieske_2Fe-2S_sf"/>
</dbReference>
<keyword evidence="3" id="KW-0408">Iron</keyword>
<dbReference type="InterPro" id="IPR006311">
    <property type="entry name" value="TAT_signal"/>
</dbReference>
<evidence type="ECO:0000256" key="2">
    <source>
        <dbReference type="ARBA" id="ARBA00022723"/>
    </source>
</evidence>
<dbReference type="CDD" id="cd03476">
    <property type="entry name" value="Rieske_ArOX_small"/>
    <property type="match status" value="1"/>
</dbReference>
<feature type="signal peptide" evidence="6">
    <location>
        <begin position="1"/>
        <end position="34"/>
    </location>
</feature>
<dbReference type="PANTHER" id="PTHR10134">
    <property type="entry name" value="CYTOCHROME B-C1 COMPLEX SUBUNIT RIESKE, MITOCHONDRIAL"/>
    <property type="match status" value="1"/>
</dbReference>
<sequence length="176" mass="18374">MEDVKLSRRFFLKSTGSAAAVAGSVVIPIQSANAAPSAAAAVSSTALPYPKKVAGKASAMPVNQPVNFNYPDESSPCYAIRMGNPVPGGVGPNRDIVAYSAMCTHMGCPVTYDGGSRTFKCGCHFSIFDPENHGQMVCGQATENLPSIKLEYDAATDTVHAVGVDGLIYGRQSNVL</sequence>
<dbReference type="GO" id="GO:0046872">
    <property type="term" value="F:metal ion binding"/>
    <property type="evidence" value="ECO:0007669"/>
    <property type="project" value="UniProtKB-KW"/>
</dbReference>
<keyword evidence="6" id="KW-0732">Signal</keyword>
<evidence type="ECO:0000313" key="9">
    <source>
        <dbReference type="Proteomes" id="UP000272193"/>
    </source>
</evidence>
<keyword evidence="9" id="KW-1185">Reference proteome</keyword>
<keyword evidence="4" id="KW-0411">Iron-sulfur</keyword>
<dbReference type="OrthoDB" id="9767869at2"/>
<evidence type="ECO:0000259" key="7">
    <source>
        <dbReference type="PROSITE" id="PS51296"/>
    </source>
</evidence>
<evidence type="ECO:0000256" key="6">
    <source>
        <dbReference type="SAM" id="SignalP"/>
    </source>
</evidence>
<gene>
    <name evidence="8" type="ORF">EDC62_1245</name>
</gene>
<reference evidence="8 9" key="1">
    <citation type="submission" date="2018-11" db="EMBL/GenBank/DDBJ databases">
        <title>Genomic Encyclopedia of Type Strains, Phase IV (KMG-IV): sequencing the most valuable type-strain genomes for metagenomic binning, comparative biology and taxonomic classification.</title>
        <authorList>
            <person name="Goeker M."/>
        </authorList>
    </citation>
    <scope>NUCLEOTIDE SEQUENCE [LARGE SCALE GENOMIC DNA]</scope>
    <source>
        <strain evidence="8 9">DSM 101684</strain>
    </source>
</reference>
<evidence type="ECO:0000256" key="4">
    <source>
        <dbReference type="ARBA" id="ARBA00023014"/>
    </source>
</evidence>
<dbReference type="PROSITE" id="PS51318">
    <property type="entry name" value="TAT"/>
    <property type="match status" value="1"/>
</dbReference>
<dbReference type="AlphaFoldDB" id="A0A3N4V109"/>
<evidence type="ECO:0000256" key="5">
    <source>
        <dbReference type="ARBA" id="ARBA00023157"/>
    </source>
</evidence>
<dbReference type="InterPro" id="IPR014067">
    <property type="entry name" value="AioB/IdrB_ssu"/>
</dbReference>
<evidence type="ECO:0000256" key="3">
    <source>
        <dbReference type="ARBA" id="ARBA00023004"/>
    </source>
</evidence>
<proteinExistence type="predicted"/>
<dbReference type="InterPro" id="IPR014349">
    <property type="entry name" value="Rieske_Fe-S_prot"/>
</dbReference>
<dbReference type="RefSeq" id="WP_124221672.1">
    <property type="nucleotide sequence ID" value="NZ_RKQL01000002.1"/>
</dbReference>
<feature type="chain" id="PRO_5017963083" evidence="6">
    <location>
        <begin position="35"/>
        <end position="176"/>
    </location>
</feature>
<dbReference type="PROSITE" id="PS51296">
    <property type="entry name" value="RIESKE"/>
    <property type="match status" value="1"/>
</dbReference>
<keyword evidence="2" id="KW-0479">Metal-binding</keyword>
<dbReference type="SUPFAM" id="SSF50022">
    <property type="entry name" value="ISP domain"/>
    <property type="match status" value="1"/>
</dbReference>
<evidence type="ECO:0000256" key="1">
    <source>
        <dbReference type="ARBA" id="ARBA00022714"/>
    </source>
</evidence>
<dbReference type="NCBIfam" id="TIGR02694">
    <property type="entry name" value="arsenite_ox_S"/>
    <property type="match status" value="1"/>
</dbReference>
<feature type="domain" description="Rieske" evidence="7">
    <location>
        <begin position="63"/>
        <end position="159"/>
    </location>
</feature>
<protein>
    <submittedName>
        <fullName evidence="8">Arsenite oxidase small subunit</fullName>
    </submittedName>
</protein>